<reference evidence="8" key="1">
    <citation type="submission" date="2024-06" db="EMBL/GenBank/DDBJ databases">
        <authorList>
            <person name="Chang H.C."/>
            <person name="Mun S.Y."/>
        </authorList>
    </citation>
    <scope>NUCLEOTIDE SEQUENCE [LARGE SCALE GENOMIC DNA]</scope>
    <source>
        <strain evidence="8">KT1</strain>
    </source>
</reference>
<comment type="subcellular location">
    <subcellularLocation>
        <location evidence="1">Membrane</location>
        <topology evidence="1">Multi-pass membrane protein</topology>
    </subcellularLocation>
</comment>
<keyword evidence="8" id="KW-1185">Reference proteome</keyword>
<sequence>MKTKKSINWIVLICFILGVEILGSLSSLFAGNIKAIYNALSLPPLSPPDYIFGIVWPLLYLLIALSGYFIFQSIAFKRDKVASFILFTTQLVLNFVWSIVFFGGDFYWFGLLIVVILDLVVLGCIWHFYRVSRIASLLLLPYFVWILFATYLTLGVAVLN</sequence>
<evidence type="ECO:0000256" key="5">
    <source>
        <dbReference type="ARBA" id="ARBA00023136"/>
    </source>
</evidence>
<organism evidence="7 8">
    <name type="scientific">Pediococcus inopinatus</name>
    <dbReference type="NCBI Taxonomy" id="114090"/>
    <lineage>
        <taxon>Bacteria</taxon>
        <taxon>Bacillati</taxon>
        <taxon>Bacillota</taxon>
        <taxon>Bacilli</taxon>
        <taxon>Lactobacillales</taxon>
        <taxon>Lactobacillaceae</taxon>
        <taxon>Pediococcus</taxon>
    </lineage>
</organism>
<dbReference type="EMBL" id="CP104778">
    <property type="protein sequence ID" value="WPC22113.1"/>
    <property type="molecule type" value="Genomic_DNA"/>
</dbReference>
<dbReference type="PANTHER" id="PTHR10057">
    <property type="entry name" value="PERIPHERAL-TYPE BENZODIAZEPINE RECEPTOR"/>
    <property type="match status" value="1"/>
</dbReference>
<feature type="transmembrane region" description="Helical" evidence="6">
    <location>
        <begin position="50"/>
        <end position="71"/>
    </location>
</feature>
<accession>A0ABZ0Q6B2</accession>
<feature type="transmembrane region" description="Helical" evidence="6">
    <location>
        <begin position="7"/>
        <end position="30"/>
    </location>
</feature>
<name>A0ABZ0Q6B2_9LACO</name>
<gene>
    <name evidence="7" type="ORF">N6G96_02525</name>
</gene>
<evidence type="ECO:0000313" key="7">
    <source>
        <dbReference type="EMBL" id="WPC22113.1"/>
    </source>
</evidence>
<dbReference type="InterPro" id="IPR038330">
    <property type="entry name" value="TspO/MBR-related_sf"/>
</dbReference>
<proteinExistence type="inferred from homology"/>
<protein>
    <submittedName>
        <fullName evidence="7">Tryptophan-rich sensory protein</fullName>
    </submittedName>
</protein>
<feature type="transmembrane region" description="Helical" evidence="6">
    <location>
        <begin position="83"/>
        <end position="100"/>
    </location>
</feature>
<dbReference type="PIRSF" id="PIRSF005859">
    <property type="entry name" value="PBR"/>
    <property type="match status" value="1"/>
</dbReference>
<dbReference type="Gene3D" id="1.20.1260.100">
    <property type="entry name" value="TspO/MBR protein"/>
    <property type="match status" value="1"/>
</dbReference>
<dbReference type="CDD" id="cd15904">
    <property type="entry name" value="TSPO_MBR"/>
    <property type="match status" value="1"/>
</dbReference>
<dbReference type="Proteomes" id="UP001302696">
    <property type="component" value="Chromosome"/>
</dbReference>
<dbReference type="RefSeq" id="WP_063696665.1">
    <property type="nucleotide sequence ID" value="NZ_BBIM01000011.1"/>
</dbReference>
<evidence type="ECO:0000256" key="3">
    <source>
        <dbReference type="ARBA" id="ARBA00022692"/>
    </source>
</evidence>
<comment type="similarity">
    <text evidence="2">Belongs to the TspO/BZRP family.</text>
</comment>
<dbReference type="Pfam" id="PF03073">
    <property type="entry name" value="TspO_MBR"/>
    <property type="match status" value="1"/>
</dbReference>
<feature type="transmembrane region" description="Helical" evidence="6">
    <location>
        <begin position="106"/>
        <end position="129"/>
    </location>
</feature>
<feature type="transmembrane region" description="Helical" evidence="6">
    <location>
        <begin position="136"/>
        <end position="159"/>
    </location>
</feature>
<evidence type="ECO:0000256" key="2">
    <source>
        <dbReference type="ARBA" id="ARBA00007524"/>
    </source>
</evidence>
<keyword evidence="3 6" id="KW-0812">Transmembrane</keyword>
<keyword evidence="4 6" id="KW-1133">Transmembrane helix</keyword>
<dbReference type="InterPro" id="IPR004307">
    <property type="entry name" value="TspO_MBR"/>
</dbReference>
<dbReference type="PANTHER" id="PTHR10057:SF0">
    <property type="entry name" value="TRANSLOCATOR PROTEIN"/>
    <property type="match status" value="1"/>
</dbReference>
<evidence type="ECO:0000256" key="4">
    <source>
        <dbReference type="ARBA" id="ARBA00022989"/>
    </source>
</evidence>
<evidence type="ECO:0000313" key="8">
    <source>
        <dbReference type="Proteomes" id="UP001302696"/>
    </source>
</evidence>
<evidence type="ECO:0000256" key="6">
    <source>
        <dbReference type="SAM" id="Phobius"/>
    </source>
</evidence>
<evidence type="ECO:0000256" key="1">
    <source>
        <dbReference type="ARBA" id="ARBA00004141"/>
    </source>
</evidence>
<keyword evidence="5 6" id="KW-0472">Membrane</keyword>